<dbReference type="Proteomes" id="UP000824156">
    <property type="component" value="Unassembled WGS sequence"/>
</dbReference>
<dbReference type="PANTHER" id="PTHR16214">
    <property type="entry name" value="TRANSMEMBRANE PROTEIN 260"/>
    <property type="match status" value="1"/>
</dbReference>
<reference evidence="2" key="1">
    <citation type="journal article" date="2021" name="PeerJ">
        <title>Extensive microbial diversity within the chicken gut microbiome revealed by metagenomics and culture.</title>
        <authorList>
            <person name="Gilroy R."/>
            <person name="Ravi A."/>
            <person name="Getino M."/>
            <person name="Pursley I."/>
            <person name="Horton D.L."/>
            <person name="Alikhan N.F."/>
            <person name="Baker D."/>
            <person name="Gharbi K."/>
            <person name="Hall N."/>
            <person name="Watson M."/>
            <person name="Adriaenssens E.M."/>
            <person name="Foster-Nyarko E."/>
            <person name="Jarju S."/>
            <person name="Secka A."/>
            <person name="Antonio M."/>
            <person name="Oren A."/>
            <person name="Chaudhuri R.R."/>
            <person name="La Ragione R."/>
            <person name="Hildebrand F."/>
            <person name="Pallen M.J."/>
        </authorList>
    </citation>
    <scope>NUCLEOTIDE SEQUENCE</scope>
    <source>
        <strain evidence="2">1719</strain>
    </source>
</reference>
<evidence type="ECO:0000313" key="3">
    <source>
        <dbReference type="Proteomes" id="UP000824156"/>
    </source>
</evidence>
<feature type="transmembrane region" description="Helical" evidence="1">
    <location>
        <begin position="490"/>
        <end position="507"/>
    </location>
</feature>
<feature type="transmembrane region" description="Helical" evidence="1">
    <location>
        <begin position="178"/>
        <end position="208"/>
    </location>
</feature>
<feature type="transmembrane region" description="Helical" evidence="1">
    <location>
        <begin position="49"/>
        <end position="68"/>
    </location>
</feature>
<evidence type="ECO:0000313" key="2">
    <source>
        <dbReference type="EMBL" id="HIX54958.1"/>
    </source>
</evidence>
<dbReference type="InterPro" id="IPR052724">
    <property type="entry name" value="GT117_domain-containing"/>
</dbReference>
<reference evidence="2" key="2">
    <citation type="submission" date="2021-04" db="EMBL/GenBank/DDBJ databases">
        <authorList>
            <person name="Gilroy R."/>
        </authorList>
    </citation>
    <scope>NUCLEOTIDE SEQUENCE</scope>
    <source>
        <strain evidence="2">1719</strain>
    </source>
</reference>
<keyword evidence="1" id="KW-0812">Transmembrane</keyword>
<keyword evidence="1" id="KW-1133">Transmembrane helix</keyword>
<feature type="transmembrane region" description="Helical" evidence="1">
    <location>
        <begin position="75"/>
        <end position="95"/>
    </location>
</feature>
<feature type="transmembrane region" description="Helical" evidence="1">
    <location>
        <begin position="544"/>
        <end position="565"/>
    </location>
</feature>
<feature type="transmembrane region" description="Helical" evidence="1">
    <location>
        <begin position="115"/>
        <end position="136"/>
    </location>
</feature>
<dbReference type="Pfam" id="PF11028">
    <property type="entry name" value="TMEM260-like"/>
    <property type="match status" value="1"/>
</dbReference>
<dbReference type="InterPro" id="IPR021280">
    <property type="entry name" value="TMEM260-like"/>
</dbReference>
<feature type="transmembrane region" description="Helical" evidence="1">
    <location>
        <begin position="259"/>
        <end position="281"/>
    </location>
</feature>
<feature type="transmembrane region" description="Helical" evidence="1">
    <location>
        <begin position="293"/>
        <end position="313"/>
    </location>
</feature>
<evidence type="ECO:0000256" key="1">
    <source>
        <dbReference type="SAM" id="Phobius"/>
    </source>
</evidence>
<dbReference type="EMBL" id="DXEZ01000222">
    <property type="protein sequence ID" value="HIX54958.1"/>
    <property type="molecule type" value="Genomic_DNA"/>
</dbReference>
<feature type="transmembrane region" description="Helical" evidence="1">
    <location>
        <begin position="514"/>
        <end position="532"/>
    </location>
</feature>
<dbReference type="PANTHER" id="PTHR16214:SF3">
    <property type="entry name" value="TRANSMEMBRANE PROTEIN 260"/>
    <property type="match status" value="1"/>
</dbReference>
<organism evidence="2 3">
    <name type="scientific">Candidatus Sphingobacterium stercoripullorum</name>
    <dbReference type="NCBI Taxonomy" id="2838759"/>
    <lineage>
        <taxon>Bacteria</taxon>
        <taxon>Pseudomonadati</taxon>
        <taxon>Bacteroidota</taxon>
        <taxon>Sphingobacteriia</taxon>
        <taxon>Sphingobacteriales</taxon>
        <taxon>Sphingobacteriaceae</taxon>
        <taxon>Sphingobacterium</taxon>
    </lineage>
</organism>
<accession>A0A9D1WA14</accession>
<sequence length="1008" mass="114821">MRYNRINNLVGWACALIATLTYVLTAERTLSWWDTGEFIASAYKMQIVHQPGAPLFLMIQNVFSNFALGNTEQIAFWMNVGSAVCSGITILFLFWSITALARKIFVGYSSEDNLTLGQLIAIMGAGIVGSLAYTYTDTFWFSAVESEVYAMSSLCTAAVFWAILKWERRADEPTGDRWLLLIAYIMGLSIGVHLLNLLVIPAIALIIYFRRTSKVTKGGIAKALGIGVLVLGFILWGVIQYTIKLAAYFDLFFVNSLGLGFGSGVLFFAVLLVGLIVYLIYYSIKKAKPLLNIIMLSLTLILFGYSSFSMILIRAKADTSLNNSDPDNAFSFLRYLNREQYASNPLIKGRYFDSEVVDVKEGGKVYRKDKEKYEVARKRIDYNFDRETLFPRVHSERGEHVQFYRDFLGLGPNEKPSMVDNIKFFLGYQLGHMYGRYFMWNFVGRQNQQQGLGSLTEGNWLSGIKPIDSFVLGSQDKLPESERTNPGRNTYFFLPLILGLVGVLWHFKKTRKDAWVVTLLFFFTGAAIVLYLNDTPMQPRERDYVYAGSFYAFCIWIGLAVLALWEWFSKKMNAKNAALVATAICLITGPVLLAKENWVDHDRSEKFLARDMAKNYLNSCAPNAILFTYGDNDTYPLWYVQEVEGYRTDVRVVNLSLLGSDWYMKQMMNKVNDADALPFNIDPEKIKDGVRDVIYYVDHNIDRHVDIEDLLTIMLSDNRQNMVQLQSGEYANVLPTKKMQFKVNKSDVLSNQVVPEKWNDYITDTMTWEFSGNVITRAELSILSILANNNWERPVYFTITTPETNYIGLDRYLVSEGFALRLMPVDLGLEEGEPSTLVNTEATYKNIMENYQWGNIADAKYLDPDSYRYFSLFAGSVFGQTAQNLILEGNNQGAKSVVEEAHKSLPDKTYTIGEAAGYAVLIDAAYKAGAVDLGREMGLRNLKYVKDNMEYYFDITGMRPEMELRNIQIGLSAVMRYYNIAQNNENVDEEFTKEAEALFEQYKMYLME</sequence>
<feature type="transmembrane region" description="Helical" evidence="1">
    <location>
        <begin position="577"/>
        <end position="594"/>
    </location>
</feature>
<proteinExistence type="predicted"/>
<feature type="transmembrane region" description="Helical" evidence="1">
    <location>
        <begin position="220"/>
        <end position="239"/>
    </location>
</feature>
<protein>
    <submittedName>
        <fullName evidence="2">DUF2723 domain-containing protein</fullName>
    </submittedName>
</protein>
<comment type="caution">
    <text evidence="2">The sequence shown here is derived from an EMBL/GenBank/DDBJ whole genome shotgun (WGS) entry which is preliminary data.</text>
</comment>
<dbReference type="AlphaFoldDB" id="A0A9D1WA14"/>
<name>A0A9D1WA14_9SPHI</name>
<keyword evidence="1" id="KW-0472">Membrane</keyword>
<feature type="transmembrane region" description="Helical" evidence="1">
    <location>
        <begin position="148"/>
        <end position="166"/>
    </location>
</feature>
<gene>
    <name evidence="2" type="ORF">H9853_08025</name>
</gene>